<dbReference type="KEGG" id="smav:CFF01_03600"/>
<gene>
    <name evidence="2" type="ORF">CFF01_03600</name>
</gene>
<dbReference type="EMBL" id="CP022272">
    <property type="protein sequence ID" value="ASJ95749.1"/>
    <property type="molecule type" value="Genomic_DNA"/>
</dbReference>
<dbReference type="Proteomes" id="UP000198233">
    <property type="component" value="Chromosome"/>
</dbReference>
<keyword evidence="1" id="KW-0812">Transmembrane</keyword>
<dbReference type="NCBIfam" id="NF037970">
    <property type="entry name" value="vanZ_1"/>
    <property type="match status" value="1"/>
</dbReference>
<accession>A0AAC9TYD4</accession>
<dbReference type="AlphaFoldDB" id="A0AAC9TYD4"/>
<sequence length="130" mass="14796">MVKLFAGLSVLFSLFLGWIIFSASTGQSNLFFELVKRVPYGDKWGHLLLFGTLTLLVNLGTNFRRVYLGGFKPYLGAIAVAVFVFIEECSQAYLPQRTFDLFDLFADALGIFLFSWLSYLIEMKTKTLIR</sequence>
<reference evidence="2 3" key="1">
    <citation type="submission" date="2017-06" db="EMBL/GenBank/DDBJ databases">
        <title>Complete genome sequence of Shewanella marisflavi EP1 associated with anaerobic 2,4-dinitrotoluene reduction and salt tolerance.</title>
        <authorList>
            <person name="Huang J."/>
        </authorList>
    </citation>
    <scope>NUCLEOTIDE SEQUENCE [LARGE SCALE GENOMIC DNA]</scope>
    <source>
        <strain evidence="2 3">EP1</strain>
    </source>
</reference>
<dbReference type="RefSeq" id="WP_088903894.1">
    <property type="nucleotide sequence ID" value="NZ_CP022272.1"/>
</dbReference>
<keyword evidence="1" id="KW-1133">Transmembrane helix</keyword>
<organism evidence="2 3">
    <name type="scientific">Shewanella marisflavi</name>
    <dbReference type="NCBI Taxonomy" id="260364"/>
    <lineage>
        <taxon>Bacteria</taxon>
        <taxon>Pseudomonadati</taxon>
        <taxon>Pseudomonadota</taxon>
        <taxon>Gammaproteobacteria</taxon>
        <taxon>Alteromonadales</taxon>
        <taxon>Shewanellaceae</taxon>
        <taxon>Shewanella</taxon>
    </lineage>
</organism>
<protein>
    <submittedName>
        <fullName evidence="2">Trypsin</fullName>
    </submittedName>
</protein>
<feature type="transmembrane region" description="Helical" evidence="1">
    <location>
        <begin position="46"/>
        <end position="63"/>
    </location>
</feature>
<evidence type="ECO:0000313" key="2">
    <source>
        <dbReference type="EMBL" id="ASJ95749.1"/>
    </source>
</evidence>
<feature type="transmembrane region" description="Helical" evidence="1">
    <location>
        <begin position="101"/>
        <end position="121"/>
    </location>
</feature>
<evidence type="ECO:0000256" key="1">
    <source>
        <dbReference type="SAM" id="Phobius"/>
    </source>
</evidence>
<keyword evidence="1" id="KW-0472">Membrane</keyword>
<name>A0AAC9TYD4_9GAMM</name>
<evidence type="ECO:0000313" key="3">
    <source>
        <dbReference type="Proteomes" id="UP000198233"/>
    </source>
</evidence>
<feature type="transmembrane region" description="Helical" evidence="1">
    <location>
        <begin position="75"/>
        <end position="95"/>
    </location>
</feature>
<proteinExistence type="predicted"/>